<sequence>MFYSEKPGKASPTRWHKYWFMAKDSFSDDVPHKFSINYTTLEIEDSEVTKAELKSELLIFKEDKALVPCKVHYKAIMSGKSLMQQLLGSNDSMVSPSMLKVTVQAKTSSNSRTKYINSLR</sequence>
<keyword evidence="2" id="KW-1185">Reference proteome</keyword>
<accession>A0AAV3RU71</accession>
<reference evidence="1 2" key="1">
    <citation type="submission" date="2024-01" db="EMBL/GenBank/DDBJ databases">
        <title>The complete chloroplast genome sequence of Lithospermum erythrorhizon: insights into the phylogenetic relationship among Boraginaceae species and the maternal lineages of purple gromwells.</title>
        <authorList>
            <person name="Okada T."/>
            <person name="Watanabe K."/>
        </authorList>
    </citation>
    <scope>NUCLEOTIDE SEQUENCE [LARGE SCALE GENOMIC DNA]</scope>
</reference>
<protein>
    <submittedName>
        <fullName evidence="1">Uncharacterized protein</fullName>
    </submittedName>
</protein>
<evidence type="ECO:0000313" key="2">
    <source>
        <dbReference type="Proteomes" id="UP001454036"/>
    </source>
</evidence>
<dbReference type="AlphaFoldDB" id="A0AAV3RU71"/>
<evidence type="ECO:0000313" key="1">
    <source>
        <dbReference type="EMBL" id="GAA0184155.1"/>
    </source>
</evidence>
<organism evidence="1 2">
    <name type="scientific">Lithospermum erythrorhizon</name>
    <name type="common">Purple gromwell</name>
    <name type="synonym">Lithospermum officinale var. erythrorhizon</name>
    <dbReference type="NCBI Taxonomy" id="34254"/>
    <lineage>
        <taxon>Eukaryota</taxon>
        <taxon>Viridiplantae</taxon>
        <taxon>Streptophyta</taxon>
        <taxon>Embryophyta</taxon>
        <taxon>Tracheophyta</taxon>
        <taxon>Spermatophyta</taxon>
        <taxon>Magnoliopsida</taxon>
        <taxon>eudicotyledons</taxon>
        <taxon>Gunneridae</taxon>
        <taxon>Pentapetalae</taxon>
        <taxon>asterids</taxon>
        <taxon>lamiids</taxon>
        <taxon>Boraginales</taxon>
        <taxon>Boraginaceae</taxon>
        <taxon>Boraginoideae</taxon>
        <taxon>Lithospermeae</taxon>
        <taxon>Lithospermum</taxon>
    </lineage>
</organism>
<comment type="caution">
    <text evidence="1">The sequence shown here is derived from an EMBL/GenBank/DDBJ whole genome shotgun (WGS) entry which is preliminary data.</text>
</comment>
<name>A0AAV3RU71_LITER</name>
<gene>
    <name evidence="1" type="ORF">LIER_42525</name>
</gene>
<dbReference type="EMBL" id="BAABME010029804">
    <property type="protein sequence ID" value="GAA0184155.1"/>
    <property type="molecule type" value="Genomic_DNA"/>
</dbReference>
<proteinExistence type="predicted"/>
<dbReference type="Proteomes" id="UP001454036">
    <property type="component" value="Unassembled WGS sequence"/>
</dbReference>